<keyword evidence="4" id="KW-1185">Reference proteome</keyword>
<feature type="compositionally biased region" description="Basic and acidic residues" evidence="1">
    <location>
        <begin position="724"/>
        <end position="738"/>
    </location>
</feature>
<name>A0AAE0H317_9CHLO</name>
<feature type="compositionally biased region" description="Pro residues" evidence="1">
    <location>
        <begin position="327"/>
        <end position="338"/>
    </location>
</feature>
<dbReference type="Pfam" id="PF00385">
    <property type="entry name" value="Chromo"/>
    <property type="match status" value="1"/>
</dbReference>
<sequence>MRVRVADGTTYDANSGIRPKLLAETSKGSYGQQVELRVMPLDLKVDVILGGPWLANLSPVTRDYYKNWGSVRFTKGREEVVITGCSPGSPDPCRSKDTAMALVQGVLLSQRRARRDLRTLRNREEQAFVVYLGPDGTFGALACNKGGGDSDEDSPNDVVAGLASEPSSGSEDSEVSVRPSATVPDGAEESEGPGGLVSDSSESGYSDVEGACHLQRVGAVVEDIRPQGFASTVDEAGDHPDPLSFFASKQEANGAFALLPPAVRRQAIEDHAAGKPPTWHAQAAAALRQGRGLVAERRPRARRKRVRWRDQVAAVGQPGAESGPSTEQPPGPKVPTVPSPQSQKSRASAPVVPPDTTPPPAPQTTDPPVPAVPPGTTPPPAPQTAQASPEPPEDEIDETVSPEIWQQLRDLEKEFADVICTELPESVQSREFKSGIRLRPDWSGNALHRRGYKLSQEELRQLRQQLDELLAKGYIRPSASPWGCPVLMVPKPSNPKELRLVIDYRQINEITVKDKYPLPDVQSLLDDLQGATVFSTMDALWGFWQVPMKAEDVEKTAMTTHFGAYEWLVMPMGLSNSPTVKKGTAHETARQFVRQLQLAREKLLLAQQQQIAQYDARHKSRSYAVGDEVWVDATYLTQPGDRGLHKKLLKKRLGPLRVLEVFHSDRQMALPASDRGAPSAYRLQTPKQWKVHDVFTVDRLSPVESSSRFVERAKEIPPPPLDVSGRKETHVERVERSRTRQRQGRRWTEYLVKWTGMPRSENEWKTREDLEWDGAGRPGVPNRALLEFERIEAKRVEREKLRVRKRRDESAGAVWTTLSEELKVDGAMPWVPEERFDEEVGTFARVSAQSTLPPVNGAAALEKEPVGQSKILVLFCGTGSVERQFTKQFPNSEVVAVDIQPKWGPTHCEDIMRWDYRQFRPGHFDVVWASPPCTEYSQAKTVGIRDVRAADRRVRRTLGIIRYLMPEAYFIENPKGREPHGLHTRRCMSNLPAPHLVTYCKYGTAYRKPTHIWTNVPLRTPLRVCDSDTPCEFFRQNGRHEKVAQGGRAMRAGGVFAEGMGARENLYGIPSALLKQLFHNLTLHEEVHAFLSELLVREDLSEMSVLVQSAVVESDPPEFEPEPIALAGVRAEVTIIPEGGWESDASGLSD</sequence>
<comment type="caution">
    <text evidence="3">The sequence shown here is derived from an EMBL/GenBank/DDBJ whole genome shotgun (WGS) entry which is preliminary data.</text>
</comment>
<dbReference type="Gene3D" id="2.40.50.40">
    <property type="match status" value="1"/>
</dbReference>
<feature type="region of interest" description="Disordered" evidence="1">
    <location>
        <begin position="143"/>
        <end position="205"/>
    </location>
</feature>
<proteinExistence type="predicted"/>
<dbReference type="InterPro" id="IPR053134">
    <property type="entry name" value="RNA-dir_DNA_polymerase"/>
</dbReference>
<dbReference type="Gene3D" id="3.40.50.150">
    <property type="entry name" value="Vaccinia Virus protein VP39"/>
    <property type="match status" value="1"/>
</dbReference>
<dbReference type="InterPro" id="IPR043502">
    <property type="entry name" value="DNA/RNA_pol_sf"/>
</dbReference>
<dbReference type="SUPFAM" id="SSF53335">
    <property type="entry name" value="S-adenosyl-L-methionine-dependent methyltransferases"/>
    <property type="match status" value="1"/>
</dbReference>
<evidence type="ECO:0000313" key="4">
    <source>
        <dbReference type="Proteomes" id="UP001190700"/>
    </source>
</evidence>
<dbReference type="EMBL" id="LGRX02000240">
    <property type="protein sequence ID" value="KAK3289075.1"/>
    <property type="molecule type" value="Genomic_DNA"/>
</dbReference>
<organism evidence="3 4">
    <name type="scientific">Cymbomonas tetramitiformis</name>
    <dbReference type="NCBI Taxonomy" id="36881"/>
    <lineage>
        <taxon>Eukaryota</taxon>
        <taxon>Viridiplantae</taxon>
        <taxon>Chlorophyta</taxon>
        <taxon>Pyramimonadophyceae</taxon>
        <taxon>Pyramimonadales</taxon>
        <taxon>Pyramimonadaceae</taxon>
        <taxon>Cymbomonas</taxon>
    </lineage>
</organism>
<dbReference type="PANTHER" id="PTHR24559">
    <property type="entry name" value="TRANSPOSON TY3-I GAG-POL POLYPROTEIN"/>
    <property type="match status" value="1"/>
</dbReference>
<dbReference type="InterPro" id="IPR029063">
    <property type="entry name" value="SAM-dependent_MTases_sf"/>
</dbReference>
<dbReference type="InterPro" id="IPR023780">
    <property type="entry name" value="Chromo_domain"/>
</dbReference>
<protein>
    <recommendedName>
        <fullName evidence="2">Chromo domain-containing protein</fullName>
    </recommendedName>
</protein>
<feature type="region of interest" description="Disordered" evidence="1">
    <location>
        <begin position="290"/>
        <end position="397"/>
    </location>
</feature>
<reference evidence="3 4" key="1">
    <citation type="journal article" date="2015" name="Genome Biol. Evol.">
        <title>Comparative Genomics of a Bacterivorous Green Alga Reveals Evolutionary Causalities and Consequences of Phago-Mixotrophic Mode of Nutrition.</title>
        <authorList>
            <person name="Burns J.A."/>
            <person name="Paasch A."/>
            <person name="Narechania A."/>
            <person name="Kim E."/>
        </authorList>
    </citation>
    <scope>NUCLEOTIDE SEQUENCE [LARGE SCALE GENOMIC DNA]</scope>
    <source>
        <strain evidence="3 4">PLY_AMNH</strain>
    </source>
</reference>
<dbReference type="SUPFAM" id="SSF54160">
    <property type="entry name" value="Chromo domain-like"/>
    <property type="match status" value="1"/>
</dbReference>
<dbReference type="AlphaFoldDB" id="A0AAE0H317"/>
<dbReference type="Proteomes" id="UP001190700">
    <property type="component" value="Unassembled WGS sequence"/>
</dbReference>
<dbReference type="InterPro" id="IPR000953">
    <property type="entry name" value="Chromo/chromo_shadow_dom"/>
</dbReference>
<dbReference type="CDD" id="cd01647">
    <property type="entry name" value="RT_LTR"/>
    <property type="match status" value="1"/>
</dbReference>
<feature type="region of interest" description="Disordered" evidence="1">
    <location>
        <begin position="715"/>
        <end position="739"/>
    </location>
</feature>
<dbReference type="SMART" id="SM00298">
    <property type="entry name" value="CHROMO"/>
    <property type="match status" value="1"/>
</dbReference>
<dbReference type="SUPFAM" id="SSF56672">
    <property type="entry name" value="DNA/RNA polymerases"/>
    <property type="match status" value="1"/>
</dbReference>
<accession>A0AAE0H317</accession>
<evidence type="ECO:0000313" key="3">
    <source>
        <dbReference type="EMBL" id="KAK3289075.1"/>
    </source>
</evidence>
<evidence type="ECO:0000256" key="1">
    <source>
        <dbReference type="SAM" id="MobiDB-lite"/>
    </source>
</evidence>
<dbReference type="Pfam" id="PF00078">
    <property type="entry name" value="RVT_1"/>
    <property type="match status" value="1"/>
</dbReference>
<dbReference type="PROSITE" id="PS50013">
    <property type="entry name" value="CHROMO_2"/>
    <property type="match status" value="1"/>
</dbReference>
<feature type="domain" description="Chromo" evidence="2">
    <location>
        <begin position="729"/>
        <end position="800"/>
    </location>
</feature>
<dbReference type="InterPro" id="IPR016197">
    <property type="entry name" value="Chromo-like_dom_sf"/>
</dbReference>
<dbReference type="InterPro" id="IPR043128">
    <property type="entry name" value="Rev_trsase/Diguanyl_cyclase"/>
</dbReference>
<dbReference type="Gene3D" id="3.30.70.270">
    <property type="match status" value="1"/>
</dbReference>
<dbReference type="InterPro" id="IPR000477">
    <property type="entry name" value="RT_dom"/>
</dbReference>
<dbReference type="PANTHER" id="PTHR24559:SF444">
    <property type="entry name" value="REVERSE TRANSCRIPTASE DOMAIN-CONTAINING PROTEIN"/>
    <property type="match status" value="1"/>
</dbReference>
<gene>
    <name evidence="3" type="ORF">CYMTET_3481</name>
</gene>
<dbReference type="Gene3D" id="3.10.10.10">
    <property type="entry name" value="HIV Type 1 Reverse Transcriptase, subunit A, domain 1"/>
    <property type="match status" value="1"/>
</dbReference>
<evidence type="ECO:0000259" key="2">
    <source>
        <dbReference type="PROSITE" id="PS50013"/>
    </source>
</evidence>
<feature type="compositionally biased region" description="Pro residues" evidence="1">
    <location>
        <begin position="351"/>
        <end position="382"/>
    </location>
</feature>